<dbReference type="InterPro" id="IPR019761">
    <property type="entry name" value="DNA-dir_RNA_pol-M_15_CS"/>
</dbReference>
<name>A0AAV6MKP8_9ROSI</name>
<evidence type="ECO:0000313" key="7">
    <source>
        <dbReference type="Proteomes" id="UP000685013"/>
    </source>
</evidence>
<dbReference type="GO" id="GO:0006351">
    <property type="term" value="P:DNA-templated transcription"/>
    <property type="evidence" value="ECO:0007669"/>
    <property type="project" value="InterPro"/>
</dbReference>
<comment type="caution">
    <text evidence="6">The sequence shown here is derived from an EMBL/GenBank/DDBJ whole genome shotgun (WGS) entry which is preliminary data.</text>
</comment>
<organism evidence="6 7">
    <name type="scientific">Cucurbita argyrosperma subsp. sororia</name>
    <dbReference type="NCBI Taxonomy" id="37648"/>
    <lineage>
        <taxon>Eukaryota</taxon>
        <taxon>Viridiplantae</taxon>
        <taxon>Streptophyta</taxon>
        <taxon>Embryophyta</taxon>
        <taxon>Tracheophyta</taxon>
        <taxon>Spermatophyta</taxon>
        <taxon>Magnoliopsida</taxon>
        <taxon>eudicotyledons</taxon>
        <taxon>Gunneridae</taxon>
        <taxon>Pentapetalae</taxon>
        <taxon>rosids</taxon>
        <taxon>fabids</taxon>
        <taxon>Cucurbitales</taxon>
        <taxon>Cucurbitaceae</taxon>
        <taxon>Cucurbiteae</taxon>
        <taxon>Cucurbita</taxon>
    </lineage>
</organism>
<keyword evidence="3" id="KW-0862">Zinc</keyword>
<keyword evidence="2" id="KW-0479">Metal-binding</keyword>
<dbReference type="InterPro" id="IPR001529">
    <property type="entry name" value="Zn_ribbon_RPB9"/>
</dbReference>
<feature type="non-terminal residue" evidence="6">
    <location>
        <position position="1"/>
    </location>
</feature>
<dbReference type="Proteomes" id="UP000685013">
    <property type="component" value="Chromosome 14"/>
</dbReference>
<proteinExistence type="inferred from homology"/>
<dbReference type="Pfam" id="PF02150">
    <property type="entry name" value="Zn_ribbon_RPB9"/>
    <property type="match status" value="1"/>
</dbReference>
<evidence type="ECO:0000313" key="6">
    <source>
        <dbReference type="EMBL" id="KAG6582179.1"/>
    </source>
</evidence>
<dbReference type="EMBL" id="JAGKQH010000014">
    <property type="protein sequence ID" value="KAG6582179.1"/>
    <property type="molecule type" value="Genomic_DNA"/>
</dbReference>
<gene>
    <name evidence="6" type="primary">NRPB9A</name>
    <name evidence="6" type="ORF">SDJN03_22181</name>
</gene>
<reference evidence="6 7" key="1">
    <citation type="journal article" date="2021" name="Hortic Res">
        <title>The domestication of Cucurbita argyrosperma as revealed by the genome of its wild relative.</title>
        <authorList>
            <person name="Barrera-Redondo J."/>
            <person name="Sanchez-de la Vega G."/>
            <person name="Aguirre-Liguori J.A."/>
            <person name="Castellanos-Morales G."/>
            <person name="Gutierrez-Guerrero Y.T."/>
            <person name="Aguirre-Dugua X."/>
            <person name="Aguirre-Planter E."/>
            <person name="Tenaillon M.I."/>
            <person name="Lira-Saade R."/>
            <person name="Eguiarte L.E."/>
        </authorList>
    </citation>
    <scope>NUCLEOTIDE SEQUENCE [LARGE SCALE GENOMIC DNA]</scope>
    <source>
        <strain evidence="6">JBR-2021</strain>
    </source>
</reference>
<feature type="domain" description="DNA-directed RNA polymerase II subunit RPB9-like zinc ribbon" evidence="5">
    <location>
        <begin position="5"/>
        <end position="58"/>
    </location>
</feature>
<dbReference type="GO" id="GO:0000428">
    <property type="term" value="C:DNA-directed RNA polymerase complex"/>
    <property type="evidence" value="ECO:0007669"/>
    <property type="project" value="UniProtKB-KW"/>
</dbReference>
<evidence type="ECO:0000256" key="2">
    <source>
        <dbReference type="ARBA" id="ARBA00022723"/>
    </source>
</evidence>
<dbReference type="GO" id="GO:0046872">
    <property type="term" value="F:metal ion binding"/>
    <property type="evidence" value="ECO:0007669"/>
    <property type="project" value="UniProtKB-KW"/>
</dbReference>
<comment type="similarity">
    <text evidence="1">Belongs to the archaeal RpoM/eukaryotic RPA12/RPB9/RPC11 RNA polymerase family.</text>
</comment>
<evidence type="ECO:0000259" key="5">
    <source>
        <dbReference type="SMART" id="SM00661"/>
    </source>
</evidence>
<evidence type="ECO:0000256" key="3">
    <source>
        <dbReference type="ARBA" id="ARBA00022833"/>
    </source>
</evidence>
<dbReference type="SMART" id="SM00661">
    <property type="entry name" value="RPOL9"/>
    <property type="match status" value="1"/>
</dbReference>
<sequence length="67" mass="7848">MSTMKFCRECNDILYPKEDRDEKILLYACRNCDHQIQLSLALKLSDVLNVTMEKLFSSRPLPEGRKV</sequence>
<evidence type="ECO:0000256" key="1">
    <source>
        <dbReference type="ARBA" id="ARBA00008925"/>
    </source>
</evidence>
<evidence type="ECO:0000256" key="4">
    <source>
        <dbReference type="ARBA" id="ARBA00023163"/>
    </source>
</evidence>
<dbReference type="PROSITE" id="PS01030">
    <property type="entry name" value="RNA_POL_M_15KD"/>
    <property type="match status" value="1"/>
</dbReference>
<keyword evidence="7" id="KW-1185">Reference proteome</keyword>
<keyword evidence="6" id="KW-0240">DNA-directed RNA polymerase</keyword>
<keyword evidence="4" id="KW-0804">Transcription</keyword>
<dbReference type="AlphaFoldDB" id="A0AAV6MKP8"/>
<accession>A0AAV6MKP8</accession>
<protein>
    <submittedName>
        <fullName evidence="6">DNA-directed RNA polymerases II, IV and V subunit 9A</fullName>
    </submittedName>
</protein>